<dbReference type="PANTHER" id="PTHR11328">
    <property type="entry name" value="MAJOR FACILITATOR SUPERFAMILY DOMAIN-CONTAINING PROTEIN"/>
    <property type="match status" value="1"/>
</dbReference>
<dbReference type="EMBL" id="JACHKZ010000050">
    <property type="protein sequence ID" value="MBB6580035.1"/>
    <property type="molecule type" value="Genomic_DNA"/>
</dbReference>
<dbReference type="Pfam" id="PF13347">
    <property type="entry name" value="MFS_2"/>
    <property type="match status" value="1"/>
</dbReference>
<dbReference type="SUPFAM" id="SSF103473">
    <property type="entry name" value="MFS general substrate transporter"/>
    <property type="match status" value="1"/>
</dbReference>
<evidence type="ECO:0000256" key="2">
    <source>
        <dbReference type="SAM" id="Phobius"/>
    </source>
</evidence>
<feature type="transmembrane region" description="Helical" evidence="2">
    <location>
        <begin position="264"/>
        <end position="281"/>
    </location>
</feature>
<feature type="transmembrane region" description="Helical" evidence="2">
    <location>
        <begin position="84"/>
        <end position="105"/>
    </location>
</feature>
<feature type="transmembrane region" description="Helical" evidence="2">
    <location>
        <begin position="316"/>
        <end position="345"/>
    </location>
</feature>
<feature type="transmembrane region" description="Helical" evidence="2">
    <location>
        <begin position="397"/>
        <end position="418"/>
    </location>
</feature>
<keyword evidence="2" id="KW-1133">Transmembrane helix</keyword>
<dbReference type="Gene3D" id="1.20.1250.20">
    <property type="entry name" value="MFS general substrate transporter like domains"/>
    <property type="match status" value="1"/>
</dbReference>
<sequence>MPSASSSPSKPLPWREGLAYGGLGVPLAFMSLPLYVNLPHHYAAVTGVPLAGLGVVLLATRALDALLDPALGRMADRLLHRGLHAAWLSAVLGSVLMALGFAALWHPPIGSQASLLGWLAVSLLVCTLAYSAVSILHQAWGTRWGGEPVWRARVTAWREGSTLAGVLLASVLPTWLGFDATSMVLMMALALGLLGLHSLQRSSAIPTSTVQLHTRPAQPSPWADTSFRRLLSVFMLNGVAAAIPATLLPFFVIDRLQAPDLQPMLLLCYFGAAAAGLPLWVKAVSRWGLAPSWRAGMLASVIAFSITPWLGAGDSWIFTIVCLTSGLALGADLALPGALLTGVIHESGHSGSAEGRYLGWWACAAKLNLALAAGLCLPLLAAMGYRSGTTDPAGLQALAWAYAGLPCLFKLMAWACLWRGERLHQSWRLK</sequence>
<dbReference type="InterPro" id="IPR036259">
    <property type="entry name" value="MFS_trans_sf"/>
</dbReference>
<feature type="transmembrane region" description="Helical" evidence="2">
    <location>
        <begin position="182"/>
        <end position="199"/>
    </location>
</feature>
<dbReference type="RefSeq" id="WP_184711695.1">
    <property type="nucleotide sequence ID" value="NZ_JACHKZ010000050.1"/>
</dbReference>
<comment type="caution">
    <text evidence="3">The sequence shown here is derived from an EMBL/GenBank/DDBJ whole genome shotgun (WGS) entry which is preliminary data.</text>
</comment>
<protein>
    <submittedName>
        <fullName evidence="3">Na+/melibiose symporter-like transporter</fullName>
    </submittedName>
</protein>
<accession>A0ABR6RLI0</accession>
<feature type="transmembrane region" description="Helical" evidence="2">
    <location>
        <begin position="42"/>
        <end position="63"/>
    </location>
</feature>
<keyword evidence="2" id="KW-0812">Transmembrane</keyword>
<keyword evidence="2" id="KW-0472">Membrane</keyword>
<gene>
    <name evidence="3" type="ORF">HNP33_004161</name>
</gene>
<feature type="transmembrane region" description="Helical" evidence="2">
    <location>
        <begin position="17"/>
        <end position="36"/>
    </location>
</feature>
<dbReference type="PANTHER" id="PTHR11328:SF24">
    <property type="entry name" value="MAJOR FACILITATOR SUPERFAMILY (MFS) PROFILE DOMAIN-CONTAINING PROTEIN"/>
    <property type="match status" value="1"/>
</dbReference>
<proteinExistence type="inferred from homology"/>
<dbReference type="Proteomes" id="UP000562492">
    <property type="component" value="Unassembled WGS sequence"/>
</dbReference>
<dbReference type="InterPro" id="IPR039672">
    <property type="entry name" value="MFS_2"/>
</dbReference>
<name>A0ABR6RLI0_9BURK</name>
<feature type="transmembrane region" description="Helical" evidence="2">
    <location>
        <begin position="293"/>
        <end position="310"/>
    </location>
</feature>
<comment type="similarity">
    <text evidence="1">Belongs to the sodium:galactoside symporter (TC 2.A.2) family.</text>
</comment>
<evidence type="ECO:0000256" key="1">
    <source>
        <dbReference type="ARBA" id="ARBA00009617"/>
    </source>
</evidence>
<organism evidence="3 4">
    <name type="scientific">Comamonas odontotermitis</name>
    <dbReference type="NCBI Taxonomy" id="379895"/>
    <lineage>
        <taxon>Bacteria</taxon>
        <taxon>Pseudomonadati</taxon>
        <taxon>Pseudomonadota</taxon>
        <taxon>Betaproteobacteria</taxon>
        <taxon>Burkholderiales</taxon>
        <taxon>Comamonadaceae</taxon>
        <taxon>Comamonas</taxon>
    </lineage>
</organism>
<evidence type="ECO:0000313" key="3">
    <source>
        <dbReference type="EMBL" id="MBB6580035.1"/>
    </source>
</evidence>
<evidence type="ECO:0000313" key="4">
    <source>
        <dbReference type="Proteomes" id="UP000562492"/>
    </source>
</evidence>
<reference evidence="3 4" key="1">
    <citation type="submission" date="2020-08" db="EMBL/GenBank/DDBJ databases">
        <title>Functional genomics of gut bacteria from endangered species of beetles.</title>
        <authorList>
            <person name="Carlos-Shanley C."/>
        </authorList>
    </citation>
    <scope>NUCLEOTIDE SEQUENCE [LARGE SCALE GENOMIC DNA]</scope>
    <source>
        <strain evidence="3 4">S00124</strain>
    </source>
</reference>
<feature type="transmembrane region" description="Helical" evidence="2">
    <location>
        <begin position="230"/>
        <end position="252"/>
    </location>
</feature>
<feature type="transmembrane region" description="Helical" evidence="2">
    <location>
        <begin position="357"/>
        <end position="385"/>
    </location>
</feature>
<keyword evidence="4" id="KW-1185">Reference proteome</keyword>
<feature type="transmembrane region" description="Helical" evidence="2">
    <location>
        <begin position="117"/>
        <end position="136"/>
    </location>
</feature>